<evidence type="ECO:0000256" key="4">
    <source>
        <dbReference type="ARBA" id="ARBA00022737"/>
    </source>
</evidence>
<evidence type="ECO:0000256" key="5">
    <source>
        <dbReference type="ARBA" id="ARBA00023054"/>
    </source>
</evidence>
<dbReference type="Gene3D" id="2.130.10.10">
    <property type="entry name" value="YVTN repeat-like/Quinoprotein amine dehydrogenase"/>
    <property type="match status" value="1"/>
</dbReference>
<dbReference type="Pfam" id="PF08953">
    <property type="entry name" value="DUF1899"/>
    <property type="match status" value="1"/>
</dbReference>
<keyword evidence="4 9" id="KW-0677">Repeat</keyword>
<comment type="subunit">
    <text evidence="7">Binds to F-actin.</text>
</comment>
<evidence type="ECO:0000256" key="10">
    <source>
        <dbReference type="SAM" id="Coils"/>
    </source>
</evidence>
<comment type="caution">
    <text evidence="13">The sequence shown here is derived from an EMBL/GenBank/DDBJ whole genome shotgun (WGS) entry which is preliminary data.</text>
</comment>
<dbReference type="InterPro" id="IPR020472">
    <property type="entry name" value="WD40_PAC1"/>
</dbReference>
<keyword evidence="3 8" id="KW-0853">WD repeat</keyword>
<evidence type="ECO:0000256" key="6">
    <source>
        <dbReference type="ARBA" id="ARBA00023203"/>
    </source>
</evidence>
<feature type="region of interest" description="Disordered" evidence="11">
    <location>
        <begin position="520"/>
        <end position="558"/>
    </location>
</feature>
<feature type="repeat" description="WD" evidence="8">
    <location>
        <begin position="133"/>
        <end position="175"/>
    </location>
</feature>
<dbReference type="PRINTS" id="PR00320">
    <property type="entry name" value="GPROTEINBRPT"/>
</dbReference>
<feature type="compositionally biased region" description="Acidic residues" evidence="11">
    <location>
        <begin position="469"/>
        <end position="482"/>
    </location>
</feature>
<dbReference type="AlphaFoldDB" id="A0A9P4NGP1"/>
<dbReference type="EMBL" id="MU007111">
    <property type="protein sequence ID" value="KAF2420309.1"/>
    <property type="molecule type" value="Genomic_DNA"/>
</dbReference>
<evidence type="ECO:0000256" key="1">
    <source>
        <dbReference type="ARBA" id="ARBA00009482"/>
    </source>
</evidence>
<evidence type="ECO:0000313" key="14">
    <source>
        <dbReference type="Proteomes" id="UP000800235"/>
    </source>
</evidence>
<dbReference type="PROSITE" id="PS50082">
    <property type="entry name" value="WD_REPEATS_2"/>
    <property type="match status" value="3"/>
</dbReference>
<dbReference type="InterPro" id="IPR019775">
    <property type="entry name" value="WD40_repeat_CS"/>
</dbReference>
<dbReference type="PANTHER" id="PTHR10856:SF0">
    <property type="entry name" value="CORONIN"/>
    <property type="match status" value="1"/>
</dbReference>
<dbReference type="GO" id="GO:0051015">
    <property type="term" value="F:actin filament binding"/>
    <property type="evidence" value="ECO:0007669"/>
    <property type="project" value="TreeGrafter"/>
</dbReference>
<proteinExistence type="inferred from homology"/>
<feature type="repeat" description="WD" evidence="8">
    <location>
        <begin position="77"/>
        <end position="119"/>
    </location>
</feature>
<dbReference type="GO" id="GO:0007015">
    <property type="term" value="P:actin filament organization"/>
    <property type="evidence" value="ECO:0007669"/>
    <property type="project" value="TreeGrafter"/>
</dbReference>
<evidence type="ECO:0000256" key="3">
    <source>
        <dbReference type="ARBA" id="ARBA00022574"/>
    </source>
</evidence>
<sequence>MAGRFVRASKYRHVFGQSTKKEQCYDNLRISKNAWDTNLIKANPEYISVNWEASGGGAFAVIPVGERGRLPDRLPLFRGHTAAVLDTDWNPFDDNLLASGSDDGKVFLWRVPENFSLYSDAEDPPDVSPVGRLSGHTRKVGHVLFNPAASNVLASSSGDYTIKLWDIEQGQSRLQLKHGDIVQSLSWSPDGALLVTTCRDKKLRIWDVRQEKPVQEHPGHTGAKNSRAVWMGEHDMIATTGFSRMSDRQLGLWDVKMPKEPVGGFQILDSISGVCMPFWDDGTNCLYLAGKGDGNIRYFEYENGKFEYLSEYKSADPQRGIAFLPKRGINLHENEIMRAYKTVNDSLVEPVSFIVPRRAEVFQEDIYPPTIGLKPGVSGKEWFDGKTAAPPKISLESVYEGKGATEMPSDYKPAKMEAPTSTPATKTEAPKPKAAPEPVSSPRTADAPSKLEDNKASMSAAASRFAEKDADEESSSGEESGFEEIPKPIERPTSITAIKQEQKTAGAEIKTEALQATKVIEHIKSPTKTVTPKPTPAPAAASLNRPSEPKPGGAADSLKSHLADLKEQNSRILSLLEQQNRTLGRQTDQIMFLSEEVEKLKGKGAAGGGGVNGNRELEEKVRRLELELEEARSA</sequence>
<reference evidence="13" key="1">
    <citation type="journal article" date="2020" name="Stud. Mycol.">
        <title>101 Dothideomycetes genomes: a test case for predicting lifestyles and emergence of pathogens.</title>
        <authorList>
            <person name="Haridas S."/>
            <person name="Albert R."/>
            <person name="Binder M."/>
            <person name="Bloem J."/>
            <person name="Labutti K."/>
            <person name="Salamov A."/>
            <person name="Andreopoulos B."/>
            <person name="Baker S."/>
            <person name="Barry K."/>
            <person name="Bills G."/>
            <person name="Bluhm B."/>
            <person name="Cannon C."/>
            <person name="Castanera R."/>
            <person name="Culley D."/>
            <person name="Daum C."/>
            <person name="Ezra D."/>
            <person name="Gonzalez J."/>
            <person name="Henrissat B."/>
            <person name="Kuo A."/>
            <person name="Liang C."/>
            <person name="Lipzen A."/>
            <person name="Lutzoni F."/>
            <person name="Magnuson J."/>
            <person name="Mondo S."/>
            <person name="Nolan M."/>
            <person name="Ohm R."/>
            <person name="Pangilinan J."/>
            <person name="Park H.-J."/>
            <person name="Ramirez L."/>
            <person name="Alfaro M."/>
            <person name="Sun H."/>
            <person name="Tritt A."/>
            <person name="Yoshinaga Y."/>
            <person name="Zwiers L.-H."/>
            <person name="Turgeon B."/>
            <person name="Goodwin S."/>
            <person name="Spatafora J."/>
            <person name="Crous P."/>
            <person name="Grigoriev I."/>
        </authorList>
    </citation>
    <scope>NUCLEOTIDE SEQUENCE</scope>
    <source>
        <strain evidence="13">CBS 130266</strain>
    </source>
</reference>
<accession>A0A9P4NGP1</accession>
<dbReference type="Pfam" id="PF16300">
    <property type="entry name" value="WD40_4"/>
    <property type="match status" value="1"/>
</dbReference>
<evidence type="ECO:0000256" key="9">
    <source>
        <dbReference type="RuleBase" id="RU280818"/>
    </source>
</evidence>
<keyword evidence="5 10" id="KW-0175">Coiled coil</keyword>
<dbReference type="SUPFAM" id="SSF50978">
    <property type="entry name" value="WD40 repeat-like"/>
    <property type="match status" value="1"/>
</dbReference>
<name>A0A9P4NGP1_9PEZI</name>
<dbReference type="GO" id="GO:0030479">
    <property type="term" value="C:actin cortical patch"/>
    <property type="evidence" value="ECO:0007669"/>
    <property type="project" value="UniProtKB-ARBA"/>
</dbReference>
<evidence type="ECO:0000259" key="12">
    <source>
        <dbReference type="SMART" id="SM01166"/>
    </source>
</evidence>
<dbReference type="InterPro" id="IPR001680">
    <property type="entry name" value="WD40_rpt"/>
</dbReference>
<dbReference type="InterPro" id="IPR015943">
    <property type="entry name" value="WD40/YVTN_repeat-like_dom_sf"/>
</dbReference>
<dbReference type="SMART" id="SM01167">
    <property type="entry name" value="DUF1900"/>
    <property type="match status" value="1"/>
</dbReference>
<dbReference type="PANTHER" id="PTHR10856">
    <property type="entry name" value="CORONIN"/>
    <property type="match status" value="1"/>
</dbReference>
<evidence type="ECO:0000256" key="11">
    <source>
        <dbReference type="SAM" id="MobiDB-lite"/>
    </source>
</evidence>
<gene>
    <name evidence="13" type="ORF">EJ08DRAFT_598469</name>
</gene>
<keyword evidence="2" id="KW-0597">Phosphoprotein</keyword>
<dbReference type="PROSITE" id="PS50294">
    <property type="entry name" value="WD_REPEATS_REGION"/>
    <property type="match status" value="3"/>
</dbReference>
<comment type="similarity">
    <text evidence="1 9">Belongs to the WD repeat coronin family.</text>
</comment>
<feature type="domain" description="DUF1899" evidence="12">
    <location>
        <begin position="4"/>
        <end position="68"/>
    </location>
</feature>
<dbReference type="Pfam" id="PF00400">
    <property type="entry name" value="WD40"/>
    <property type="match status" value="3"/>
</dbReference>
<dbReference type="OrthoDB" id="1850764at2759"/>
<dbReference type="SMART" id="SM00320">
    <property type="entry name" value="WD40"/>
    <property type="match status" value="4"/>
</dbReference>
<dbReference type="InterPro" id="IPR015048">
    <property type="entry name" value="DUF1899"/>
</dbReference>
<dbReference type="Proteomes" id="UP000800235">
    <property type="component" value="Unassembled WGS sequence"/>
</dbReference>
<protein>
    <recommendedName>
        <fullName evidence="9">Coronin</fullName>
    </recommendedName>
</protein>
<evidence type="ECO:0000313" key="13">
    <source>
        <dbReference type="EMBL" id="KAF2420309.1"/>
    </source>
</evidence>
<dbReference type="PROSITE" id="PS00678">
    <property type="entry name" value="WD_REPEATS_1"/>
    <property type="match status" value="2"/>
</dbReference>
<dbReference type="SMART" id="SM01166">
    <property type="entry name" value="DUF1899"/>
    <property type="match status" value="1"/>
</dbReference>
<feature type="region of interest" description="Disordered" evidence="11">
    <location>
        <begin position="404"/>
        <end position="506"/>
    </location>
</feature>
<organism evidence="13 14">
    <name type="scientific">Tothia fuscella</name>
    <dbReference type="NCBI Taxonomy" id="1048955"/>
    <lineage>
        <taxon>Eukaryota</taxon>
        <taxon>Fungi</taxon>
        <taxon>Dikarya</taxon>
        <taxon>Ascomycota</taxon>
        <taxon>Pezizomycotina</taxon>
        <taxon>Dothideomycetes</taxon>
        <taxon>Pleosporomycetidae</taxon>
        <taxon>Venturiales</taxon>
        <taxon>Cylindrosympodiaceae</taxon>
        <taxon>Tothia</taxon>
    </lineage>
</organism>
<keyword evidence="6" id="KW-0009">Actin-binding</keyword>
<dbReference type="InterPro" id="IPR036322">
    <property type="entry name" value="WD40_repeat_dom_sf"/>
</dbReference>
<feature type="repeat" description="WD" evidence="8">
    <location>
        <begin position="175"/>
        <end position="216"/>
    </location>
</feature>
<dbReference type="InterPro" id="IPR015505">
    <property type="entry name" value="Coronin"/>
</dbReference>
<dbReference type="FunFam" id="2.130.10.10:FF:000197">
    <property type="entry name" value="Coronin"/>
    <property type="match status" value="1"/>
</dbReference>
<evidence type="ECO:0000256" key="8">
    <source>
        <dbReference type="PROSITE-ProRule" id="PRU00221"/>
    </source>
</evidence>
<feature type="coiled-coil region" evidence="10">
    <location>
        <begin position="562"/>
        <end position="634"/>
    </location>
</feature>
<keyword evidence="14" id="KW-1185">Reference proteome</keyword>
<feature type="compositionally biased region" description="Low complexity" evidence="11">
    <location>
        <begin position="417"/>
        <end position="427"/>
    </location>
</feature>
<evidence type="ECO:0000256" key="7">
    <source>
        <dbReference type="ARBA" id="ARBA00062568"/>
    </source>
</evidence>
<evidence type="ECO:0000256" key="2">
    <source>
        <dbReference type="ARBA" id="ARBA00022553"/>
    </source>
</evidence>